<evidence type="ECO:0000259" key="1">
    <source>
        <dbReference type="Pfam" id="PF01494"/>
    </source>
</evidence>
<feature type="non-terminal residue" evidence="2">
    <location>
        <position position="1"/>
    </location>
</feature>
<dbReference type="PANTHER" id="PTHR42685:SF4">
    <property type="entry name" value="GERANYLGERANYL DIPHOSPHATE REDUCTASE, CHLOROPLASTIC"/>
    <property type="match status" value="1"/>
</dbReference>
<dbReference type="GO" id="GO:0015995">
    <property type="term" value="P:chlorophyll biosynthetic process"/>
    <property type="evidence" value="ECO:0007669"/>
    <property type="project" value="TreeGrafter"/>
</dbReference>
<proteinExistence type="predicted"/>
<comment type="caution">
    <text evidence="2">The sequence shown here is derived from an EMBL/GenBank/DDBJ whole genome shotgun (WGS) entry which is preliminary data.</text>
</comment>
<evidence type="ECO:0000313" key="3">
    <source>
        <dbReference type="Proteomes" id="UP000485058"/>
    </source>
</evidence>
<dbReference type="SUPFAM" id="SSF51905">
    <property type="entry name" value="FAD/NAD(P)-binding domain"/>
    <property type="match status" value="1"/>
</dbReference>
<dbReference type="InterPro" id="IPR050407">
    <property type="entry name" value="Geranylgeranyl_reductase"/>
</dbReference>
<gene>
    <name evidence="2" type="ORF">HaLaN_20563</name>
</gene>
<dbReference type="Proteomes" id="UP000485058">
    <property type="component" value="Unassembled WGS sequence"/>
</dbReference>
<dbReference type="AlphaFoldDB" id="A0A699ZLU8"/>
<organism evidence="2 3">
    <name type="scientific">Haematococcus lacustris</name>
    <name type="common">Green alga</name>
    <name type="synonym">Haematococcus pluvialis</name>
    <dbReference type="NCBI Taxonomy" id="44745"/>
    <lineage>
        <taxon>Eukaryota</taxon>
        <taxon>Viridiplantae</taxon>
        <taxon>Chlorophyta</taxon>
        <taxon>core chlorophytes</taxon>
        <taxon>Chlorophyceae</taxon>
        <taxon>CS clade</taxon>
        <taxon>Chlamydomonadales</taxon>
        <taxon>Haematococcaceae</taxon>
        <taxon>Haematococcus</taxon>
    </lineage>
</organism>
<dbReference type="InterPro" id="IPR002938">
    <property type="entry name" value="FAD-bd"/>
</dbReference>
<dbReference type="PANTHER" id="PTHR42685">
    <property type="entry name" value="GERANYLGERANYL DIPHOSPHATE REDUCTASE"/>
    <property type="match status" value="1"/>
</dbReference>
<accession>A0A699ZLU8</accession>
<dbReference type="GO" id="GO:0045550">
    <property type="term" value="F:geranylgeranyl reductase activity"/>
    <property type="evidence" value="ECO:0007669"/>
    <property type="project" value="TreeGrafter"/>
</dbReference>
<dbReference type="GO" id="GO:0009535">
    <property type="term" value="C:chloroplast thylakoid membrane"/>
    <property type="evidence" value="ECO:0007669"/>
    <property type="project" value="TreeGrafter"/>
</dbReference>
<feature type="domain" description="FAD-binding" evidence="1">
    <location>
        <begin position="78"/>
        <end position="243"/>
    </location>
</feature>
<dbReference type="InterPro" id="IPR036188">
    <property type="entry name" value="FAD/NAD-bd_sf"/>
</dbReference>
<evidence type="ECO:0000313" key="2">
    <source>
        <dbReference type="EMBL" id="GFH23015.1"/>
    </source>
</evidence>
<sequence>MQTAQKIGSRSQAQACNVRPTAMRTVAPIAKPASTSAFAGQQVSAAPVASSRRAGSRSLVQAVQAAVRDGQVLDRPLRVAVVGGGPSGACAAETLAKGGVETYLIERKLDNCKPCGGAIPLCMVEEFDLPMEIIDRKVTKMKMISPSNREVDVGKTLSEREWIGMCRREVMDDFLRKRATKNGAKVINGLMMKMDYDGRDGPITIQYNSYEGASKVGVPSSLEVDMVIGADGANSRVAKDIGAG</sequence>
<reference evidence="2 3" key="1">
    <citation type="submission" date="2020-02" db="EMBL/GenBank/DDBJ databases">
        <title>Draft genome sequence of Haematococcus lacustris strain NIES-144.</title>
        <authorList>
            <person name="Morimoto D."/>
            <person name="Nakagawa S."/>
            <person name="Yoshida T."/>
            <person name="Sawayama S."/>
        </authorList>
    </citation>
    <scope>NUCLEOTIDE SEQUENCE [LARGE SCALE GENOMIC DNA]</scope>
    <source>
        <strain evidence="2 3">NIES-144</strain>
    </source>
</reference>
<dbReference type="Pfam" id="PF01494">
    <property type="entry name" value="FAD_binding_3"/>
    <property type="match status" value="1"/>
</dbReference>
<keyword evidence="3" id="KW-1185">Reference proteome</keyword>
<feature type="non-terminal residue" evidence="2">
    <location>
        <position position="244"/>
    </location>
</feature>
<protein>
    <submittedName>
        <fullName evidence="2">Geranylgeranyl diphosphate reductase</fullName>
    </submittedName>
</protein>
<dbReference type="GO" id="GO:0071949">
    <property type="term" value="F:FAD binding"/>
    <property type="evidence" value="ECO:0007669"/>
    <property type="project" value="InterPro"/>
</dbReference>
<dbReference type="PRINTS" id="PR00420">
    <property type="entry name" value="RNGMNOXGNASE"/>
</dbReference>
<name>A0A699ZLU8_HAELA</name>
<dbReference type="Gene3D" id="3.50.50.60">
    <property type="entry name" value="FAD/NAD(P)-binding domain"/>
    <property type="match status" value="1"/>
</dbReference>
<dbReference type="EMBL" id="BLLF01002175">
    <property type="protein sequence ID" value="GFH23015.1"/>
    <property type="molecule type" value="Genomic_DNA"/>
</dbReference>